<dbReference type="Pfam" id="PF13275">
    <property type="entry name" value="S4_2"/>
    <property type="match status" value="1"/>
</dbReference>
<evidence type="ECO:0008006" key="4">
    <source>
        <dbReference type="Google" id="ProtNLM"/>
    </source>
</evidence>
<reference evidence="3" key="1">
    <citation type="journal article" date="2019" name="Int. J. Syst. Evol. Microbiol.">
        <title>The Global Catalogue of Microorganisms (GCM) 10K type strain sequencing project: providing services to taxonomists for standard genome sequencing and annotation.</title>
        <authorList>
            <consortium name="The Broad Institute Genomics Platform"/>
            <consortium name="The Broad Institute Genome Sequencing Center for Infectious Disease"/>
            <person name="Wu L."/>
            <person name="Ma J."/>
        </authorList>
    </citation>
    <scope>NUCLEOTIDE SEQUENCE [LARGE SCALE GENOMIC DNA]</scope>
    <source>
        <strain evidence="3">JCM 17808</strain>
    </source>
</reference>
<dbReference type="SUPFAM" id="SSF55174">
    <property type="entry name" value="Alpha-L RNA-binding motif"/>
    <property type="match status" value="1"/>
</dbReference>
<dbReference type="CDD" id="cd00165">
    <property type="entry name" value="S4"/>
    <property type="match status" value="1"/>
</dbReference>
<evidence type="ECO:0000313" key="3">
    <source>
        <dbReference type="Proteomes" id="UP001500642"/>
    </source>
</evidence>
<dbReference type="Gene3D" id="3.10.290.10">
    <property type="entry name" value="RNA-binding S4 domain"/>
    <property type="match status" value="1"/>
</dbReference>
<evidence type="ECO:0000313" key="2">
    <source>
        <dbReference type="EMBL" id="GAA4384759.1"/>
    </source>
</evidence>
<dbReference type="EMBL" id="BAABGL010000002">
    <property type="protein sequence ID" value="GAA4384759.1"/>
    <property type="molecule type" value="Genomic_DNA"/>
</dbReference>
<proteinExistence type="predicted"/>
<accession>A0ABP8J4W6</accession>
<comment type="caution">
    <text evidence="2">The sequence shown here is derived from an EMBL/GenBank/DDBJ whole genome shotgun (WGS) entry which is preliminary data.</text>
</comment>
<dbReference type="Proteomes" id="UP001500642">
    <property type="component" value="Unassembled WGS sequence"/>
</dbReference>
<name>A0ABP8J4W6_9MICO</name>
<dbReference type="InterPro" id="IPR036986">
    <property type="entry name" value="S4_RNA-bd_sf"/>
</dbReference>
<dbReference type="PROSITE" id="PS50889">
    <property type="entry name" value="S4"/>
    <property type="match status" value="1"/>
</dbReference>
<keyword evidence="3" id="KW-1185">Reference proteome</keyword>
<gene>
    <name evidence="2" type="ORF">GCM10023167_05900</name>
</gene>
<organism evidence="2 3">
    <name type="scientific">Brevibacterium pityocampae</name>
    <dbReference type="NCBI Taxonomy" id="506594"/>
    <lineage>
        <taxon>Bacteria</taxon>
        <taxon>Bacillati</taxon>
        <taxon>Actinomycetota</taxon>
        <taxon>Actinomycetes</taxon>
        <taxon>Micrococcales</taxon>
        <taxon>Brevibacteriaceae</taxon>
        <taxon>Brevibacterium</taxon>
    </lineage>
</organism>
<evidence type="ECO:0000256" key="1">
    <source>
        <dbReference type="PROSITE-ProRule" id="PRU00182"/>
    </source>
</evidence>
<protein>
    <recommendedName>
        <fullName evidence="4">Ribosome-associated protein</fullName>
    </recommendedName>
</protein>
<keyword evidence="1" id="KW-0694">RNA-binding</keyword>
<sequence>MHVPAARILHRRTRVRKVSTRMESVEIRDDSITLGQVLKLHGVAENGALAKQLIAGGEVSVNGEVDTRRGRSITPGDTVSVLGISFTVVRAE</sequence>